<gene>
    <name evidence="1" type="ORF">Pfra01_002214400</name>
</gene>
<keyword evidence="2" id="KW-1185">Reference proteome</keyword>
<name>A0A9W7D2A6_9STRA</name>
<evidence type="ECO:0000313" key="1">
    <source>
        <dbReference type="EMBL" id="GMF53510.1"/>
    </source>
</evidence>
<dbReference type="EMBL" id="BSXT01003290">
    <property type="protein sequence ID" value="GMF53510.1"/>
    <property type="molecule type" value="Genomic_DNA"/>
</dbReference>
<protein>
    <submittedName>
        <fullName evidence="1">Unnamed protein product</fullName>
    </submittedName>
</protein>
<accession>A0A9W7D2A6</accession>
<proteinExistence type="predicted"/>
<dbReference type="AlphaFoldDB" id="A0A9W7D2A6"/>
<sequence>MQVREVDGSEVSSVVEDIVRENVADAPDDPEVVITVIKGATVALAAKEPRSVDPKILRAAARLAVFRVPKEVVKSKRRNGPGEFPWGNGGTVEVPPLRDKVPEIESYCGENVGLIWGKLCERTGRPRAASAKRRRRRSVTRGGSFDFSSLYKHSAEALEDWEFYPERDENISHYVSVVRNACPSRTPLPRTRLVEVVTVNLPNGFGVRNEGEDGYGVYRVVEDG</sequence>
<dbReference type="Proteomes" id="UP001165121">
    <property type="component" value="Unassembled WGS sequence"/>
</dbReference>
<reference evidence="1" key="1">
    <citation type="submission" date="2023-04" db="EMBL/GenBank/DDBJ databases">
        <title>Phytophthora fragariaefolia NBRC 109709.</title>
        <authorList>
            <person name="Ichikawa N."/>
            <person name="Sato H."/>
            <person name="Tonouchi N."/>
        </authorList>
    </citation>
    <scope>NUCLEOTIDE SEQUENCE</scope>
    <source>
        <strain evidence="1">NBRC 109709</strain>
    </source>
</reference>
<evidence type="ECO:0000313" key="2">
    <source>
        <dbReference type="Proteomes" id="UP001165121"/>
    </source>
</evidence>
<comment type="caution">
    <text evidence="1">The sequence shown here is derived from an EMBL/GenBank/DDBJ whole genome shotgun (WGS) entry which is preliminary data.</text>
</comment>
<organism evidence="1 2">
    <name type="scientific">Phytophthora fragariaefolia</name>
    <dbReference type="NCBI Taxonomy" id="1490495"/>
    <lineage>
        <taxon>Eukaryota</taxon>
        <taxon>Sar</taxon>
        <taxon>Stramenopiles</taxon>
        <taxon>Oomycota</taxon>
        <taxon>Peronosporomycetes</taxon>
        <taxon>Peronosporales</taxon>
        <taxon>Peronosporaceae</taxon>
        <taxon>Phytophthora</taxon>
    </lineage>
</organism>